<dbReference type="GO" id="GO:0009867">
    <property type="term" value="P:jasmonic acid mediated signaling pathway"/>
    <property type="evidence" value="ECO:0000318"/>
    <property type="project" value="GO_Central"/>
</dbReference>
<feature type="short sequence motif" description="VHIID" evidence="5">
    <location>
        <begin position="107"/>
        <end position="111"/>
    </location>
</feature>
<dbReference type="GO" id="GO:0009723">
    <property type="term" value="P:response to ethylene"/>
    <property type="evidence" value="ECO:0000318"/>
    <property type="project" value="GO_Central"/>
</dbReference>
<dbReference type="Pfam" id="PF03514">
    <property type="entry name" value="GRAS"/>
    <property type="match status" value="1"/>
</dbReference>
<dbReference type="GO" id="GO:0005634">
    <property type="term" value="C:nucleus"/>
    <property type="evidence" value="ECO:0000318"/>
    <property type="project" value="GO_Central"/>
</dbReference>
<dbReference type="GO" id="GO:2000377">
    <property type="term" value="P:regulation of reactive oxygen species metabolic process"/>
    <property type="evidence" value="ECO:0000318"/>
    <property type="project" value="GO_Central"/>
</dbReference>
<feature type="short sequence motif" description="LXXLL motif" evidence="5">
    <location>
        <begin position="206"/>
        <end position="210"/>
    </location>
</feature>
<keyword evidence="4" id="KW-0539">Nucleus</keyword>
<evidence type="ECO:0000256" key="5">
    <source>
        <dbReference type="PROSITE-ProRule" id="PRU01191"/>
    </source>
</evidence>
<comment type="subcellular location">
    <subcellularLocation>
        <location evidence="1">Nucleus</location>
    </subcellularLocation>
</comment>
<sequence>MASLLFHRLLECAKAIEGGNVDVADSLLAEIQSLASKEESIWTRKVVKYFAEALVRRAYGIRPPCPLPSLPLLFPPIHYMYELFYQFAKITNKHVLADALNSGNKRLHVIDFSIVFGFPQWNSLIKELKEQYGGLQSVLITSIAPKLSKHSAYLRQNREWARKVEGKNFELRQLICNSPEDIVNCISKLRRQRKGEMVVVNWYFTLHKLLAQDGAMEQVLSKVKDLGADIMVIVEQEANLNSPDLSERLEQSFQHYSPFFESLEEDYHRNVLWEMYFRRQIGNVVACEGVDRVERIESFAQWQNRLSQAGFCPVPQKANKFDEEIVIEEKEGHNILLRRSGCPLAVASVWKVTDPPQFSGGLYTMQDTVEDSEGMDTVDDSEGMASSSESEDDEEKDSLVCIMADRNLWSTQGSSMNRIAASAKLYDILEYICDLHRLPLAVTWISYGQDGNTNSKGKRILRIDDSACYVNNWSMGKFVDEYARHHLEEGQGIAGRALQSNIHIQHDISVLDPAEFPHASNLSIWHNRNFHAVFAIRLTSTTLPG</sequence>
<dbReference type="GO" id="GO:2000033">
    <property type="term" value="P:regulation of seed dormancy process"/>
    <property type="evidence" value="ECO:0000318"/>
    <property type="project" value="GO_Central"/>
</dbReference>
<accession>A0A3N7HPP8</accession>
<feature type="compositionally biased region" description="Acidic residues" evidence="6">
    <location>
        <begin position="372"/>
        <end position="382"/>
    </location>
</feature>
<comment type="caution">
    <text evidence="5">Lacks conserved residue(s) required for the propagation of feature annotation.</text>
</comment>
<dbReference type="GO" id="GO:0043565">
    <property type="term" value="F:sequence-specific DNA binding"/>
    <property type="evidence" value="ECO:0000318"/>
    <property type="project" value="GO_Central"/>
</dbReference>
<dbReference type="GO" id="GO:0009863">
    <property type="term" value="P:salicylic acid mediated signaling pathway"/>
    <property type="evidence" value="ECO:0000318"/>
    <property type="project" value="GO_Central"/>
</dbReference>
<protein>
    <recommendedName>
        <fullName evidence="7">NLP1-9 GAF domain-containing protein</fullName>
    </recommendedName>
</protein>
<evidence type="ECO:0000256" key="1">
    <source>
        <dbReference type="ARBA" id="ARBA00004123"/>
    </source>
</evidence>
<feature type="region of interest" description="Disordered" evidence="6">
    <location>
        <begin position="372"/>
        <end position="396"/>
    </location>
</feature>
<organism evidence="8 9">
    <name type="scientific">Populus trichocarpa</name>
    <name type="common">Western balsam poplar</name>
    <name type="synonym">Populus balsamifera subsp. trichocarpa</name>
    <dbReference type="NCBI Taxonomy" id="3694"/>
    <lineage>
        <taxon>Eukaryota</taxon>
        <taxon>Viridiplantae</taxon>
        <taxon>Streptophyta</taxon>
        <taxon>Embryophyta</taxon>
        <taxon>Tracheophyta</taxon>
        <taxon>Spermatophyta</taxon>
        <taxon>Magnoliopsida</taxon>
        <taxon>eudicotyledons</taxon>
        <taxon>Gunneridae</taxon>
        <taxon>Pentapetalae</taxon>
        <taxon>rosids</taxon>
        <taxon>fabids</taxon>
        <taxon>Malpighiales</taxon>
        <taxon>Salicaceae</taxon>
        <taxon>Saliceae</taxon>
        <taxon>Populus</taxon>
    </lineage>
</organism>
<dbReference type="Proteomes" id="UP000006729">
    <property type="component" value="Chromosome 16"/>
</dbReference>
<dbReference type="GO" id="GO:0003700">
    <property type="term" value="F:DNA-binding transcription factor activity"/>
    <property type="evidence" value="ECO:0000318"/>
    <property type="project" value="GO_Central"/>
</dbReference>
<evidence type="ECO:0000256" key="6">
    <source>
        <dbReference type="SAM" id="MobiDB-lite"/>
    </source>
</evidence>
<dbReference type="InParanoid" id="A0A3N7HPP8"/>
<dbReference type="AlphaFoldDB" id="A0A3N7HPP8"/>
<evidence type="ECO:0000259" key="7">
    <source>
        <dbReference type="Pfam" id="PF22922"/>
    </source>
</evidence>
<dbReference type="PROSITE" id="PS50985">
    <property type="entry name" value="GRAS"/>
    <property type="match status" value="1"/>
</dbReference>
<dbReference type="Pfam" id="PF22922">
    <property type="entry name" value="GAF_NLP"/>
    <property type="match status" value="1"/>
</dbReference>
<keyword evidence="2" id="KW-0805">Transcription regulation</keyword>
<dbReference type="InterPro" id="IPR005202">
    <property type="entry name" value="TF_GRAS"/>
</dbReference>
<feature type="domain" description="NLP1-9 GAF" evidence="7">
    <location>
        <begin position="415"/>
        <end position="541"/>
    </location>
</feature>
<evidence type="ECO:0000256" key="4">
    <source>
        <dbReference type="ARBA" id="ARBA00023242"/>
    </source>
</evidence>
<dbReference type="STRING" id="3694.A0A3N7HPP8"/>
<comment type="similarity">
    <text evidence="5">Belongs to the GRAS family.</text>
</comment>
<keyword evidence="9" id="KW-1185">Reference proteome</keyword>
<evidence type="ECO:0000313" key="9">
    <source>
        <dbReference type="Proteomes" id="UP000006729"/>
    </source>
</evidence>
<dbReference type="GO" id="GO:0009737">
    <property type="term" value="P:response to abscisic acid"/>
    <property type="evidence" value="ECO:0000318"/>
    <property type="project" value="GO_Central"/>
</dbReference>
<evidence type="ECO:0000256" key="3">
    <source>
        <dbReference type="ARBA" id="ARBA00023163"/>
    </source>
</evidence>
<dbReference type="GO" id="GO:0042538">
    <property type="term" value="P:hyperosmotic salinity response"/>
    <property type="evidence" value="ECO:0000318"/>
    <property type="project" value="GO_Central"/>
</dbReference>
<keyword evidence="3" id="KW-0804">Transcription</keyword>
<evidence type="ECO:0000313" key="8">
    <source>
        <dbReference type="EMBL" id="RQP01229.1"/>
    </source>
</evidence>
<dbReference type="GO" id="GO:0010187">
    <property type="term" value="P:negative regulation of seed germination"/>
    <property type="evidence" value="ECO:0000318"/>
    <property type="project" value="GO_Central"/>
</dbReference>
<dbReference type="GO" id="GO:0006355">
    <property type="term" value="P:regulation of DNA-templated transcription"/>
    <property type="evidence" value="ECO:0000318"/>
    <property type="project" value="GO_Central"/>
</dbReference>
<feature type="region of interest" description="SAW" evidence="5">
    <location>
        <begin position="286"/>
        <end position="362"/>
    </location>
</feature>
<dbReference type="GO" id="GO:0009938">
    <property type="term" value="P:negative regulation of gibberellic acid mediated signaling pathway"/>
    <property type="evidence" value="ECO:0000318"/>
    <property type="project" value="GO_Central"/>
</dbReference>
<reference evidence="8 9" key="1">
    <citation type="journal article" date="2006" name="Science">
        <title>The genome of black cottonwood, Populus trichocarpa (Torr. &amp; Gray).</title>
        <authorList>
            <person name="Tuskan G.A."/>
            <person name="Difazio S."/>
            <person name="Jansson S."/>
            <person name="Bohlmann J."/>
            <person name="Grigoriev I."/>
            <person name="Hellsten U."/>
            <person name="Putnam N."/>
            <person name="Ralph S."/>
            <person name="Rombauts S."/>
            <person name="Salamov A."/>
            <person name="Schein J."/>
            <person name="Sterck L."/>
            <person name="Aerts A."/>
            <person name="Bhalerao R.R."/>
            <person name="Bhalerao R.P."/>
            <person name="Blaudez D."/>
            <person name="Boerjan W."/>
            <person name="Brun A."/>
            <person name="Brunner A."/>
            <person name="Busov V."/>
            <person name="Campbell M."/>
            <person name="Carlson J."/>
            <person name="Chalot M."/>
            <person name="Chapman J."/>
            <person name="Chen G.L."/>
            <person name="Cooper D."/>
            <person name="Coutinho P.M."/>
            <person name="Couturier J."/>
            <person name="Covert S."/>
            <person name="Cronk Q."/>
            <person name="Cunningham R."/>
            <person name="Davis J."/>
            <person name="Degroeve S."/>
            <person name="Dejardin A."/>
            <person name="Depamphilis C."/>
            <person name="Detter J."/>
            <person name="Dirks B."/>
            <person name="Dubchak I."/>
            <person name="Duplessis S."/>
            <person name="Ehlting J."/>
            <person name="Ellis B."/>
            <person name="Gendler K."/>
            <person name="Goodstein D."/>
            <person name="Gribskov M."/>
            <person name="Grimwood J."/>
            <person name="Groover A."/>
            <person name="Gunter L."/>
            <person name="Hamberger B."/>
            <person name="Heinze B."/>
            <person name="Helariutta Y."/>
            <person name="Henrissat B."/>
            <person name="Holligan D."/>
            <person name="Holt R."/>
            <person name="Huang W."/>
            <person name="Islam-Faridi N."/>
            <person name="Jones S."/>
            <person name="Jones-Rhoades M."/>
            <person name="Jorgensen R."/>
            <person name="Joshi C."/>
            <person name="Kangasjarvi J."/>
            <person name="Karlsson J."/>
            <person name="Kelleher C."/>
            <person name="Kirkpatrick R."/>
            <person name="Kirst M."/>
            <person name="Kohler A."/>
            <person name="Kalluri U."/>
            <person name="Larimer F."/>
            <person name="Leebens-Mack J."/>
            <person name="Leple J.C."/>
            <person name="Locascio P."/>
            <person name="Lou Y."/>
            <person name="Lucas S."/>
            <person name="Martin F."/>
            <person name="Montanini B."/>
            <person name="Napoli C."/>
            <person name="Nelson D.R."/>
            <person name="Nelson C."/>
            <person name="Nieminen K."/>
            <person name="Nilsson O."/>
            <person name="Pereda V."/>
            <person name="Peter G."/>
            <person name="Philippe R."/>
            <person name="Pilate G."/>
            <person name="Poliakov A."/>
            <person name="Razumovskaya J."/>
            <person name="Richardson P."/>
            <person name="Rinaldi C."/>
            <person name="Ritland K."/>
            <person name="Rouze P."/>
            <person name="Ryaboy D."/>
            <person name="Schmutz J."/>
            <person name="Schrader J."/>
            <person name="Segerman B."/>
            <person name="Shin H."/>
            <person name="Siddiqui A."/>
            <person name="Sterky F."/>
            <person name="Terry A."/>
            <person name="Tsai C.J."/>
            <person name="Uberbacher E."/>
            <person name="Unneberg P."/>
            <person name="Vahala J."/>
            <person name="Wall K."/>
            <person name="Wessler S."/>
            <person name="Yang G."/>
            <person name="Yin T."/>
            <person name="Douglas C."/>
            <person name="Marra M."/>
            <person name="Sandberg G."/>
            <person name="Van de Peer Y."/>
            <person name="Rokhsar D."/>
        </authorList>
    </citation>
    <scope>NUCLEOTIDE SEQUENCE [LARGE SCALE GENOMIC DNA]</scope>
    <source>
        <strain evidence="9">cv. Nisqually</strain>
    </source>
</reference>
<dbReference type="InterPro" id="IPR055081">
    <property type="entry name" value="NLP1-9_GAF"/>
</dbReference>
<dbReference type="EMBL" id="CM009305">
    <property type="protein sequence ID" value="RQP01229.1"/>
    <property type="molecule type" value="Genomic_DNA"/>
</dbReference>
<gene>
    <name evidence="8" type="ORF">POPTR_016G027101</name>
</gene>
<proteinExistence type="inferred from homology"/>
<name>A0A3N7HPP8_POPTR</name>
<dbReference type="PANTHER" id="PTHR31636">
    <property type="entry name" value="OSJNBA0084A10.13 PROTEIN-RELATED"/>
    <property type="match status" value="1"/>
</dbReference>
<evidence type="ECO:0000256" key="2">
    <source>
        <dbReference type="ARBA" id="ARBA00023015"/>
    </source>
</evidence>